<feature type="compositionally biased region" description="Basic residues" evidence="1">
    <location>
        <begin position="223"/>
        <end position="241"/>
    </location>
</feature>
<dbReference type="EMBL" id="JAMSHJ010000007">
    <property type="protein sequence ID" value="KAI5389534.1"/>
    <property type="molecule type" value="Genomic_DNA"/>
</dbReference>
<accession>A0A9D4VSM1</accession>
<evidence type="ECO:0000313" key="3">
    <source>
        <dbReference type="Proteomes" id="UP001058974"/>
    </source>
</evidence>
<keyword evidence="3" id="KW-1185">Reference proteome</keyword>
<sequence>MLAGFPWGMPPNFVPKGFARTLVTMPESSPVMCVPSPVVHTLSRVKDTIYHSEPSEGPYIYEKMDDMKDQFHELRKELKTLRGKDLFGKSVVELCLVPNVKIPMKFKVPDFEKYNGNTCSLRHLVIYTRKMSTQTDNDQLLIHYFQDSLTSVALRWYMELKNASVRTFNDLGEAFIKQYKYILIWRLIETRCLSKEEASSSKKYGSGSSKRKEAETNSVSVGRQRRHRVRRSSQPRQHQHHVSSVIPVFSNNSNNQSVPILQQQQQRQQQPQQITNFNNNNNNNNQQQNFERKKVSFDPTPMSYAKLYPSLVLKNLIQPRNPPQIPEPLPWWFKPELHRAFHQGAPGHDIENCYLLKYEVQKLVKSGMTSFEDCAPNVTANSLPAHVQCHNGGKWSRGSFSYNEYVVNKAYIAKVTRSGRVFGPVFPKEVEDVSASKKMGVPVVNLVSAPLLQTPSKISVMSLLMNYEAHREALQKVLEQAYVEHDVTVDPIMDNITSCNNMSFCDEELPEEGRNHNLALHISMNCKEDALSNVLVDTGSSLNVLPKSTLSRHSYQGAPMRYSGMIVKAFDGSRKTVVGEVDVLVKIGPSDFHITFQKLKFLKNGKLVVVCAEKALLVSHLSSFSYVEAEEEVETSFQALSIVEVNKNGAPMSSFKDAQISIETGNTN</sequence>
<dbReference type="CDD" id="cd00303">
    <property type="entry name" value="retropepsin_like"/>
    <property type="match status" value="1"/>
</dbReference>
<evidence type="ECO:0008006" key="4">
    <source>
        <dbReference type="Google" id="ProtNLM"/>
    </source>
</evidence>
<evidence type="ECO:0000313" key="2">
    <source>
        <dbReference type="EMBL" id="KAI5389534.1"/>
    </source>
</evidence>
<dbReference type="PANTHER" id="PTHR32108">
    <property type="entry name" value="DNA-DIRECTED RNA POLYMERASE SUBUNIT ALPHA"/>
    <property type="match status" value="1"/>
</dbReference>
<evidence type="ECO:0000256" key="1">
    <source>
        <dbReference type="SAM" id="MobiDB-lite"/>
    </source>
</evidence>
<proteinExistence type="predicted"/>
<feature type="region of interest" description="Disordered" evidence="1">
    <location>
        <begin position="199"/>
        <end position="242"/>
    </location>
</feature>
<dbReference type="Gramene" id="Psat07G0498800-T1">
    <property type="protein sequence ID" value="KAI5389534.1"/>
    <property type="gene ID" value="KIW84_074988"/>
</dbReference>
<dbReference type="GO" id="GO:0004190">
    <property type="term" value="F:aspartic-type endopeptidase activity"/>
    <property type="evidence" value="ECO:0007669"/>
    <property type="project" value="InterPro"/>
</dbReference>
<dbReference type="GO" id="GO:0006508">
    <property type="term" value="P:proteolysis"/>
    <property type="evidence" value="ECO:0007669"/>
    <property type="project" value="InterPro"/>
</dbReference>
<organism evidence="2 3">
    <name type="scientific">Pisum sativum</name>
    <name type="common">Garden pea</name>
    <name type="synonym">Lathyrus oleraceus</name>
    <dbReference type="NCBI Taxonomy" id="3888"/>
    <lineage>
        <taxon>Eukaryota</taxon>
        <taxon>Viridiplantae</taxon>
        <taxon>Streptophyta</taxon>
        <taxon>Embryophyta</taxon>
        <taxon>Tracheophyta</taxon>
        <taxon>Spermatophyta</taxon>
        <taxon>Magnoliopsida</taxon>
        <taxon>eudicotyledons</taxon>
        <taxon>Gunneridae</taxon>
        <taxon>Pentapetalae</taxon>
        <taxon>rosids</taxon>
        <taxon>fabids</taxon>
        <taxon>Fabales</taxon>
        <taxon>Fabaceae</taxon>
        <taxon>Papilionoideae</taxon>
        <taxon>50 kb inversion clade</taxon>
        <taxon>NPAAA clade</taxon>
        <taxon>Hologalegina</taxon>
        <taxon>IRL clade</taxon>
        <taxon>Fabeae</taxon>
        <taxon>Lathyrus</taxon>
    </lineage>
</organism>
<dbReference type="AlphaFoldDB" id="A0A9D4VSM1"/>
<dbReference type="PROSITE" id="PS00141">
    <property type="entry name" value="ASP_PROTEASE"/>
    <property type="match status" value="1"/>
</dbReference>
<name>A0A9D4VSM1_PEA</name>
<dbReference type="InterPro" id="IPR001969">
    <property type="entry name" value="Aspartic_peptidase_AS"/>
</dbReference>
<reference evidence="2 3" key="1">
    <citation type="journal article" date="2022" name="Nat. Genet.">
        <title>Improved pea reference genome and pan-genome highlight genomic features and evolutionary characteristics.</title>
        <authorList>
            <person name="Yang T."/>
            <person name="Liu R."/>
            <person name="Luo Y."/>
            <person name="Hu S."/>
            <person name="Wang D."/>
            <person name="Wang C."/>
            <person name="Pandey M.K."/>
            <person name="Ge S."/>
            <person name="Xu Q."/>
            <person name="Li N."/>
            <person name="Li G."/>
            <person name="Huang Y."/>
            <person name="Saxena R.K."/>
            <person name="Ji Y."/>
            <person name="Li M."/>
            <person name="Yan X."/>
            <person name="He Y."/>
            <person name="Liu Y."/>
            <person name="Wang X."/>
            <person name="Xiang C."/>
            <person name="Varshney R.K."/>
            <person name="Ding H."/>
            <person name="Gao S."/>
            <person name="Zong X."/>
        </authorList>
    </citation>
    <scope>NUCLEOTIDE SEQUENCE [LARGE SCALE GENOMIC DNA]</scope>
    <source>
        <strain evidence="2 3">cv. Zhongwan 6</strain>
    </source>
</reference>
<protein>
    <recommendedName>
        <fullName evidence="4">Retrotransposon gag domain-containing protein</fullName>
    </recommendedName>
</protein>
<gene>
    <name evidence="2" type="ORF">KIW84_074988</name>
</gene>
<dbReference type="InterPro" id="IPR021109">
    <property type="entry name" value="Peptidase_aspartic_dom_sf"/>
</dbReference>
<dbReference type="Proteomes" id="UP001058974">
    <property type="component" value="Chromosome 7"/>
</dbReference>
<dbReference type="Gene3D" id="2.40.70.10">
    <property type="entry name" value="Acid Proteases"/>
    <property type="match status" value="1"/>
</dbReference>
<dbReference type="PANTHER" id="PTHR32108:SF9">
    <property type="entry name" value="REVERSE TRANSCRIPTASE RNASE H-LIKE DOMAIN-CONTAINING PROTEIN"/>
    <property type="match status" value="1"/>
</dbReference>
<comment type="caution">
    <text evidence="2">The sequence shown here is derived from an EMBL/GenBank/DDBJ whole genome shotgun (WGS) entry which is preliminary data.</text>
</comment>
<feature type="region of interest" description="Disordered" evidence="1">
    <location>
        <begin position="259"/>
        <end position="286"/>
    </location>
</feature>